<evidence type="ECO:0000313" key="3">
    <source>
        <dbReference type="EMBL" id="ABA88389.1"/>
    </source>
</evidence>
<dbReference type="SUPFAM" id="SSF51569">
    <property type="entry name" value="Aldolase"/>
    <property type="match status" value="1"/>
</dbReference>
<gene>
    <name evidence="3" type="ordered locus">Pcar_1140</name>
</gene>
<dbReference type="InterPro" id="IPR013132">
    <property type="entry name" value="PseI/NeuA/B-like_N"/>
</dbReference>
<dbReference type="RefSeq" id="WP_011340858.1">
    <property type="nucleotide sequence ID" value="NC_007498.2"/>
</dbReference>
<dbReference type="OrthoDB" id="9781701at2"/>
<dbReference type="EMBL" id="CP000142">
    <property type="protein sequence ID" value="ABA88389.1"/>
    <property type="molecule type" value="Genomic_DNA"/>
</dbReference>
<evidence type="ECO:0000256" key="1">
    <source>
        <dbReference type="SAM" id="MobiDB-lite"/>
    </source>
</evidence>
<dbReference type="InterPro" id="IPR013785">
    <property type="entry name" value="Aldolase_TIM"/>
</dbReference>
<reference evidence="3 4" key="2">
    <citation type="journal article" date="2012" name="BMC Genomics">
        <title>The genome of Pelobacter carbinolicus reveals surprising metabolic capabilities and physiological features.</title>
        <authorList>
            <person name="Aklujkar M."/>
            <person name="Haveman S.A."/>
            <person name="Didonato R.Jr."/>
            <person name="Chertkov O."/>
            <person name="Han C.S."/>
            <person name="Land M.L."/>
            <person name="Brown P."/>
            <person name="Lovley D.R."/>
        </authorList>
    </citation>
    <scope>NUCLEOTIDE SEQUENCE [LARGE SCALE GENOMIC DNA]</scope>
    <source>
        <strain evidence="4">DSM 2380 / NBRC 103641 / GraBd1</strain>
    </source>
</reference>
<dbReference type="Proteomes" id="UP000002534">
    <property type="component" value="Chromosome"/>
</dbReference>
<organism evidence="3 4">
    <name type="scientific">Syntrophotalea carbinolica (strain DSM 2380 / NBRC 103641 / GraBd1)</name>
    <name type="common">Pelobacter carbinolicus</name>
    <dbReference type="NCBI Taxonomy" id="338963"/>
    <lineage>
        <taxon>Bacteria</taxon>
        <taxon>Pseudomonadati</taxon>
        <taxon>Thermodesulfobacteriota</taxon>
        <taxon>Desulfuromonadia</taxon>
        <taxon>Desulfuromonadales</taxon>
        <taxon>Syntrophotaleaceae</taxon>
        <taxon>Syntrophotalea</taxon>
    </lineage>
</organism>
<dbReference type="PANTHER" id="PTHR42966:SF1">
    <property type="entry name" value="SIALIC ACID SYNTHASE"/>
    <property type="match status" value="1"/>
</dbReference>
<dbReference type="GO" id="GO:0016051">
    <property type="term" value="P:carbohydrate biosynthetic process"/>
    <property type="evidence" value="ECO:0007669"/>
    <property type="project" value="InterPro"/>
</dbReference>
<dbReference type="GO" id="GO:0047444">
    <property type="term" value="F:N-acylneuraminate-9-phosphate synthase activity"/>
    <property type="evidence" value="ECO:0007669"/>
    <property type="project" value="TreeGrafter"/>
</dbReference>
<accession>Q3A5G8</accession>
<reference evidence="4" key="1">
    <citation type="submission" date="2005-10" db="EMBL/GenBank/DDBJ databases">
        <title>Complete sequence of Pelobacter carbinolicus DSM 2380.</title>
        <authorList>
            <person name="Copeland A."/>
            <person name="Lucas S."/>
            <person name="Lapidus A."/>
            <person name="Barry K."/>
            <person name="Detter J.C."/>
            <person name="Glavina T."/>
            <person name="Hammon N."/>
            <person name="Israni S."/>
            <person name="Pitluck S."/>
            <person name="Chertkov O."/>
            <person name="Schmutz J."/>
            <person name="Larimer F."/>
            <person name="Land M."/>
            <person name="Kyrpides N."/>
            <person name="Ivanova N."/>
            <person name="Richardson P."/>
        </authorList>
    </citation>
    <scope>NUCLEOTIDE SEQUENCE [LARGE SCALE GENOMIC DNA]</scope>
    <source>
        <strain evidence="4">DSM 2380 / NBRC 103641 / GraBd1</strain>
    </source>
</reference>
<evidence type="ECO:0000259" key="2">
    <source>
        <dbReference type="Pfam" id="PF03102"/>
    </source>
</evidence>
<keyword evidence="4" id="KW-1185">Reference proteome</keyword>
<dbReference type="Pfam" id="PF03102">
    <property type="entry name" value="NeuB"/>
    <property type="match status" value="1"/>
</dbReference>
<dbReference type="STRING" id="338963.Pcar_1140"/>
<evidence type="ECO:0000313" key="4">
    <source>
        <dbReference type="Proteomes" id="UP000002534"/>
    </source>
</evidence>
<proteinExistence type="predicted"/>
<dbReference type="Gene3D" id="3.20.20.70">
    <property type="entry name" value="Aldolase class I"/>
    <property type="match status" value="1"/>
</dbReference>
<feature type="domain" description="PseI/NeuA/B-like" evidence="2">
    <location>
        <begin position="25"/>
        <end position="253"/>
    </location>
</feature>
<dbReference type="InterPro" id="IPR051690">
    <property type="entry name" value="PseI-like"/>
</dbReference>
<protein>
    <submittedName>
        <fullName evidence="3">N-acetylneuraminate synthase family protein</fullName>
    </submittedName>
</protein>
<dbReference type="AlphaFoldDB" id="Q3A5G8"/>
<sequence length="287" mass="32380">MTRPLFISEVSSNHHRDLQRCFNFIDRSADIGCWGVKFQLFHIDELFAPEILAKSELHRRRRDWELPEEYIPQLARHCRQRGIAFGCTPFHLQAVDVLAPHVDFFKIASYELLWTELLQSCAATGKPVILSTGMATMDEITGAVKTLRDAGCSDLTLLHCVSSYPSPAAECNLAALDTLRRAFDCKVGWSDHSVSPAVINRAVNRWQASMIEFHLDLDGQGEEFAAGHCWLPEPMEKVIRDMEQGLCADGDGDKKPVASELPDREWRADPSDGLRPFKHMRKGFGND</sequence>
<feature type="region of interest" description="Disordered" evidence="1">
    <location>
        <begin position="249"/>
        <end position="287"/>
    </location>
</feature>
<dbReference type="eggNOG" id="COG2089">
    <property type="taxonomic scope" value="Bacteria"/>
</dbReference>
<dbReference type="HOGENOM" id="CLU_040465_0_2_7"/>
<feature type="compositionally biased region" description="Basic and acidic residues" evidence="1">
    <location>
        <begin position="251"/>
        <end position="272"/>
    </location>
</feature>
<dbReference type="KEGG" id="pca:Pcar_1140"/>
<feature type="compositionally biased region" description="Basic residues" evidence="1">
    <location>
        <begin position="276"/>
        <end position="287"/>
    </location>
</feature>
<dbReference type="PANTHER" id="PTHR42966">
    <property type="entry name" value="N-ACETYLNEURAMINATE SYNTHASE"/>
    <property type="match status" value="1"/>
</dbReference>
<name>Q3A5G8_SYNC1</name>